<dbReference type="Proteomes" id="UP001221413">
    <property type="component" value="Unassembled WGS sequence"/>
</dbReference>
<protein>
    <submittedName>
        <fullName evidence="14">Kinesin-3</fullName>
    </submittedName>
</protein>
<comment type="caution">
    <text evidence="14">The sequence shown here is derived from an EMBL/GenBank/DDBJ whole genome shotgun (WGS) entry which is preliminary data.</text>
</comment>
<evidence type="ECO:0000313" key="14">
    <source>
        <dbReference type="EMBL" id="KAJ6263289.1"/>
    </source>
</evidence>
<evidence type="ECO:0000256" key="6">
    <source>
        <dbReference type="ARBA" id="ARBA00022840"/>
    </source>
</evidence>
<proteinExistence type="inferred from homology"/>
<keyword evidence="3" id="KW-0963">Cytoplasm</keyword>
<evidence type="ECO:0000256" key="8">
    <source>
        <dbReference type="ARBA" id="ARBA00023175"/>
    </source>
</evidence>
<evidence type="ECO:0000256" key="4">
    <source>
        <dbReference type="ARBA" id="ARBA00022701"/>
    </source>
</evidence>
<evidence type="ECO:0000256" key="5">
    <source>
        <dbReference type="ARBA" id="ARBA00022741"/>
    </source>
</evidence>
<dbReference type="InterPro" id="IPR036961">
    <property type="entry name" value="Kinesin_motor_dom_sf"/>
</dbReference>
<feature type="compositionally biased region" description="Low complexity" evidence="12">
    <location>
        <begin position="474"/>
        <end position="501"/>
    </location>
</feature>
<reference evidence="14" key="1">
    <citation type="submission" date="2023-01" db="EMBL/GenBank/DDBJ databases">
        <title>The chitinases involved in constricting ring structure development in the nematode-trapping fungus Drechslerella dactyloides.</title>
        <authorList>
            <person name="Wang R."/>
            <person name="Zhang L."/>
            <person name="Tang P."/>
            <person name="Li S."/>
            <person name="Liang L."/>
        </authorList>
    </citation>
    <scope>NUCLEOTIDE SEQUENCE</scope>
    <source>
        <strain evidence="14">YMF1.00031</strain>
    </source>
</reference>
<dbReference type="GO" id="GO:0008569">
    <property type="term" value="F:minus-end-directed microtubule motor activity"/>
    <property type="evidence" value="ECO:0007669"/>
    <property type="project" value="UniProtKB-ARBA"/>
</dbReference>
<keyword evidence="8 10" id="KW-0505">Motor protein</keyword>
<comment type="similarity">
    <text evidence="2">Belongs to the TRAFAC class myosin-kinesin ATPase superfamily. Kinesin family. KIN-14 subfamily.</text>
</comment>
<dbReference type="FunFam" id="3.40.850.10:FF:000065">
    <property type="entry name" value="Kinesin-like protein"/>
    <property type="match status" value="1"/>
</dbReference>
<dbReference type="EMBL" id="JAQGDS010000002">
    <property type="protein sequence ID" value="KAJ6263289.1"/>
    <property type="molecule type" value="Genomic_DNA"/>
</dbReference>
<evidence type="ECO:0000259" key="13">
    <source>
        <dbReference type="PROSITE" id="PS50067"/>
    </source>
</evidence>
<dbReference type="PROSITE" id="PS50067">
    <property type="entry name" value="KINESIN_MOTOR_2"/>
    <property type="match status" value="1"/>
</dbReference>
<feature type="region of interest" description="Disordered" evidence="12">
    <location>
        <begin position="386"/>
        <end position="506"/>
    </location>
</feature>
<organism evidence="14 15">
    <name type="scientific">Drechslerella dactyloides</name>
    <name type="common">Nematode-trapping fungus</name>
    <name type="synonym">Arthrobotrys dactyloides</name>
    <dbReference type="NCBI Taxonomy" id="74499"/>
    <lineage>
        <taxon>Eukaryota</taxon>
        <taxon>Fungi</taxon>
        <taxon>Dikarya</taxon>
        <taxon>Ascomycota</taxon>
        <taxon>Pezizomycotina</taxon>
        <taxon>Orbiliomycetes</taxon>
        <taxon>Orbiliales</taxon>
        <taxon>Orbiliaceae</taxon>
        <taxon>Drechslerella</taxon>
    </lineage>
</organism>
<name>A0AAD6NLT3_DREDA</name>
<dbReference type="GO" id="GO:0090307">
    <property type="term" value="P:mitotic spindle assembly"/>
    <property type="evidence" value="ECO:0007669"/>
    <property type="project" value="UniProtKB-ARBA"/>
</dbReference>
<dbReference type="InterPro" id="IPR027640">
    <property type="entry name" value="Kinesin-like_fam"/>
</dbReference>
<dbReference type="Gene3D" id="3.40.850.10">
    <property type="entry name" value="Kinesin motor domain"/>
    <property type="match status" value="1"/>
</dbReference>
<dbReference type="InterPro" id="IPR001752">
    <property type="entry name" value="Kinesin_motor_dom"/>
</dbReference>
<dbReference type="SMART" id="SM00129">
    <property type="entry name" value="KISc"/>
    <property type="match status" value="1"/>
</dbReference>
<dbReference type="InterPro" id="IPR019821">
    <property type="entry name" value="Kinesin_motor_CS"/>
</dbReference>
<evidence type="ECO:0000256" key="10">
    <source>
        <dbReference type="PROSITE-ProRule" id="PRU00283"/>
    </source>
</evidence>
<sequence length="1321" mass="144801">MEHWKATISFLARTLPPPAVKPVPSLEIWTSPGFMASLSLSRSFFLLLLDDDGVGSETSDSQTEQRSGAGFAVWGSSWGVRMNFLTQGLHRTWPQGFATNIRGDGRVVDVPTALVSFERTFWQLGQMRARSPFSGSEPGHTGCSFGGFEVDVEVAAVEGVFEEGVRLGIQNEGSFGADAAVRSAAMDDLRRSRSERAMRSSSDSSSAKLPLVLLRLGDVPPPVPSHLHLFELLDAALDGLALEPLALLFFVRVALFDFFLKALDLDALGEQKMSPWEAQQTGSRARWRQRVQLSIGLEWSREEDEFMAAVAIDVGAGQWEGLFTDCSMRNAGFRVAAAAAMSSFNSQHLSNISLNHGPLSCPATPTNSANSASVAGLLSFCQTSPTVQRVRRQPFPPSRILRRRSLTHPPPFANDDPNKDDGTDSHTSPTRPIANPYLSLIPRPAPARLGINETFFCPDPDNEPQRTLDMHSSLPRPGGSRLPAPSSAAAGPAAGATATAAHPLGDLGESTVNSRIGTLGASTSAIAKPAGLKPPGVVRPPGGLKRPLESTETAYDRPAQVARSAISQTGPTGQLRATAMKSAVKSAAIVRPGASAGSKIGAAAKSALARSQTGMAARGKPAPASTAVAAAPPVEEEPAEEEKDKSGTVWAPKKRPQRAGWDVKGRLLDIEEDHRALMDRLVDVNEQKDQSSMKVIELETMRATLETMNSKLQADLNREQGELNKLRMDLHEEQRLRRIEADDARRQLLNETDELRRKARDDIENLERKNKSEVSDLTTKHKFDMDELRMAFDKLKVELAEEKRRNADEVASLRASAARELEDTRQRSRNEMLELKNTLELENSTMKSKYQTEIAMLKSTYEAELAAVKAELKVETAAHNETKDELAIAQKMNKDMRATISEQSVNSLNMESTARALRDKICSLESTIADRDNSIKDRDGNVSEMRRNLELAMTKLRTEETLRRKLHNQVLELKGNIRVFCRVRPPLEAETNPAQIDFPDQDDEAKDIKLYSTERTTIGVEAVKEHPFTFDKVFNPTSDNNLIFEEISQLVQSALDGYNVCIFAYGQTGSGKTYTMTSKDGMIPQAVDQIFRTSAQLTEKGWSYTMEGSFVEVYNENLNDLLGKDTDLDKKKIEIRHDKGRTILTECTTIPLTGPDMMEEVMRRASNNRMVAATKANERSSRSHSVFILKLAGTNSATGERCEGTLNLVDLAGSERLSHSQATGDRLKETQNINKSLSALGDVISALGGGKEVKHIPYRNSKLTFLLQNSLGGNSKTLMFVMVSPLLAHMNETLTSLKFAKKVSQVNIGTAKKVKVDSGSP</sequence>
<feature type="region of interest" description="Disordered" evidence="12">
    <location>
        <begin position="526"/>
        <end position="574"/>
    </location>
</feature>
<keyword evidence="5 10" id="KW-0547">Nucleotide-binding</keyword>
<dbReference type="PRINTS" id="PR00380">
    <property type="entry name" value="KINESINHEAVY"/>
</dbReference>
<dbReference type="CDD" id="cd01366">
    <property type="entry name" value="KISc_C_terminal"/>
    <property type="match status" value="1"/>
</dbReference>
<evidence type="ECO:0000256" key="7">
    <source>
        <dbReference type="ARBA" id="ARBA00023054"/>
    </source>
</evidence>
<dbReference type="Pfam" id="PF00225">
    <property type="entry name" value="Kinesin"/>
    <property type="match status" value="1"/>
</dbReference>
<dbReference type="InterPro" id="IPR027417">
    <property type="entry name" value="P-loop_NTPase"/>
</dbReference>
<evidence type="ECO:0000313" key="15">
    <source>
        <dbReference type="Proteomes" id="UP001221413"/>
    </source>
</evidence>
<dbReference type="PANTHER" id="PTHR47972">
    <property type="entry name" value="KINESIN-LIKE PROTEIN KLP-3"/>
    <property type="match status" value="1"/>
</dbReference>
<gene>
    <name evidence="14" type="ORF">Dda_1851</name>
</gene>
<feature type="compositionally biased region" description="Low complexity" evidence="12">
    <location>
        <begin position="621"/>
        <end position="633"/>
    </location>
</feature>
<dbReference type="GO" id="GO:0005524">
    <property type="term" value="F:ATP binding"/>
    <property type="evidence" value="ECO:0007669"/>
    <property type="project" value="UniProtKB-UniRule"/>
</dbReference>
<feature type="binding site" evidence="10">
    <location>
        <begin position="1066"/>
        <end position="1073"/>
    </location>
    <ligand>
        <name>ATP</name>
        <dbReference type="ChEBI" id="CHEBI:30616"/>
    </ligand>
</feature>
<keyword evidence="15" id="KW-1185">Reference proteome</keyword>
<keyword evidence="7 11" id="KW-0175">Coiled coil</keyword>
<feature type="coiled-coil region" evidence="11">
    <location>
        <begin position="667"/>
        <end position="838"/>
    </location>
</feature>
<keyword evidence="9" id="KW-0206">Cytoskeleton</keyword>
<dbReference type="GO" id="GO:0005874">
    <property type="term" value="C:microtubule"/>
    <property type="evidence" value="ECO:0007669"/>
    <property type="project" value="UniProtKB-KW"/>
</dbReference>
<dbReference type="GO" id="GO:0007018">
    <property type="term" value="P:microtubule-based movement"/>
    <property type="evidence" value="ECO:0007669"/>
    <property type="project" value="InterPro"/>
</dbReference>
<evidence type="ECO:0000256" key="3">
    <source>
        <dbReference type="ARBA" id="ARBA00022490"/>
    </source>
</evidence>
<dbReference type="PROSITE" id="PS00411">
    <property type="entry name" value="KINESIN_MOTOR_1"/>
    <property type="match status" value="1"/>
</dbReference>
<evidence type="ECO:0000256" key="1">
    <source>
        <dbReference type="ARBA" id="ARBA00004245"/>
    </source>
</evidence>
<evidence type="ECO:0000256" key="12">
    <source>
        <dbReference type="SAM" id="MobiDB-lite"/>
    </source>
</evidence>
<evidence type="ECO:0000256" key="2">
    <source>
        <dbReference type="ARBA" id="ARBA00010899"/>
    </source>
</evidence>
<dbReference type="GO" id="GO:0008017">
    <property type="term" value="F:microtubule binding"/>
    <property type="evidence" value="ECO:0007669"/>
    <property type="project" value="InterPro"/>
</dbReference>
<comment type="subcellular location">
    <subcellularLocation>
        <location evidence="1">Cytoplasm</location>
        <location evidence="1">Cytoskeleton</location>
    </subcellularLocation>
</comment>
<dbReference type="PANTHER" id="PTHR47972:SF45">
    <property type="entry name" value="PROTEIN CLARET SEGREGATIONAL"/>
    <property type="match status" value="1"/>
</dbReference>
<feature type="region of interest" description="Disordered" evidence="12">
    <location>
        <begin position="614"/>
        <end position="654"/>
    </location>
</feature>
<dbReference type="SUPFAM" id="SSF52540">
    <property type="entry name" value="P-loop containing nucleoside triphosphate hydrolases"/>
    <property type="match status" value="1"/>
</dbReference>
<evidence type="ECO:0000256" key="9">
    <source>
        <dbReference type="ARBA" id="ARBA00023212"/>
    </source>
</evidence>
<feature type="domain" description="Kinesin motor" evidence="13">
    <location>
        <begin position="976"/>
        <end position="1306"/>
    </location>
</feature>
<evidence type="ECO:0000256" key="11">
    <source>
        <dbReference type="SAM" id="Coils"/>
    </source>
</evidence>
<keyword evidence="4" id="KW-0493">Microtubule</keyword>
<accession>A0AAD6NLT3</accession>
<keyword evidence="6 10" id="KW-0067">ATP-binding</keyword>